<evidence type="ECO:0000256" key="4">
    <source>
        <dbReference type="ARBA" id="ARBA00022679"/>
    </source>
</evidence>
<evidence type="ECO:0000256" key="8">
    <source>
        <dbReference type="ARBA" id="ARBA00023098"/>
    </source>
</evidence>
<dbReference type="EC" id="2.3.1.-" evidence="12"/>
<dbReference type="AlphaFoldDB" id="A0A9P6HFF3"/>
<reference evidence="13" key="2">
    <citation type="submission" date="2020-11" db="EMBL/GenBank/DDBJ databases">
        <authorList>
            <consortium name="DOE Joint Genome Institute"/>
            <person name="Kuo A."/>
            <person name="Miyauchi S."/>
            <person name="Kiss E."/>
            <person name="Drula E."/>
            <person name="Kohler A."/>
            <person name="Sanchez-Garcia M."/>
            <person name="Andreopoulos B."/>
            <person name="Barry K.W."/>
            <person name="Bonito G."/>
            <person name="Buee M."/>
            <person name="Carver A."/>
            <person name="Chen C."/>
            <person name="Cichocki N."/>
            <person name="Clum A."/>
            <person name="Culley D."/>
            <person name="Crous P.W."/>
            <person name="Fauchery L."/>
            <person name="Girlanda M."/>
            <person name="Hayes R."/>
            <person name="Keri Z."/>
            <person name="Labutti K."/>
            <person name="Lipzen A."/>
            <person name="Lombard V."/>
            <person name="Magnuson J."/>
            <person name="Maillard F."/>
            <person name="Morin E."/>
            <person name="Murat C."/>
            <person name="Nolan M."/>
            <person name="Ohm R."/>
            <person name="Pangilinan J."/>
            <person name="Pereira M."/>
            <person name="Perotto S."/>
            <person name="Peter M."/>
            <person name="Riley R."/>
            <person name="Sitrit Y."/>
            <person name="Stielow B."/>
            <person name="Szollosi G."/>
            <person name="Zifcakova L."/>
            <person name="Stursova M."/>
            <person name="Spatafora J.W."/>
            <person name="Tedersoo L."/>
            <person name="Vaario L.-M."/>
            <person name="Yamada A."/>
            <person name="Yan M."/>
            <person name="Wang P."/>
            <person name="Xu J."/>
            <person name="Bruns T."/>
            <person name="Baldrian P."/>
            <person name="Vilgalys R."/>
            <person name="Henrissat B."/>
            <person name="Grigoriev I.V."/>
            <person name="Hibbett D."/>
            <person name="Nagy L.G."/>
            <person name="Martin F.M."/>
        </authorList>
    </citation>
    <scope>NUCLEOTIDE SEQUENCE</scope>
    <source>
        <strain evidence="13">UH-Tt-Lm1</strain>
    </source>
</reference>
<gene>
    <name evidence="13" type="ORF">BJ322DRAFT_1056599</name>
</gene>
<keyword evidence="6 12" id="KW-0276">Fatty acid metabolism</keyword>
<keyword evidence="4 12" id="KW-0808">Transferase</keyword>
<sequence>MSLADFIEKNVPFSLPHHITHYVEGQTPISTNKAVGTALVSYLAIIFGLQELMKTRQPLKLTALFQLHNAFLTLGSGLLLVCMAEEVIPILWRTGLFNAICAEESWTPRLEFYYTINYFFKYVELIDTVFLVLKKKPLAFLHVYHHAVTAFLCFTQLNGHTSISWVVISLNLAVHVCMYYYYYATAGGKKIWWKRYLTTMQITQFVIDIFAVYFGTYSRYASASWNLPNIGNCAGTESAALLGCAVLTSYLFLFIKFYMDTYKKPAVKTQQKVANGVANGIANGNGNAPANGHVKKSQ</sequence>
<keyword evidence="5 12" id="KW-0812">Transmembrane</keyword>
<keyword evidence="9 12" id="KW-0472">Membrane</keyword>
<keyword evidence="3 12" id="KW-0444">Lipid biosynthesis</keyword>
<feature type="transmembrane region" description="Helical" evidence="12">
    <location>
        <begin position="70"/>
        <end position="92"/>
    </location>
</feature>
<name>A0A9P6HFF3_9AGAM</name>
<evidence type="ECO:0000256" key="6">
    <source>
        <dbReference type="ARBA" id="ARBA00022832"/>
    </source>
</evidence>
<protein>
    <recommendedName>
        <fullName evidence="12">Elongation of fatty acids protein</fullName>
        <ecNumber evidence="12">2.3.1.-</ecNumber>
    </recommendedName>
</protein>
<evidence type="ECO:0000256" key="9">
    <source>
        <dbReference type="ARBA" id="ARBA00023136"/>
    </source>
</evidence>
<dbReference type="Proteomes" id="UP000736335">
    <property type="component" value="Unassembled WGS sequence"/>
</dbReference>
<evidence type="ECO:0000256" key="7">
    <source>
        <dbReference type="ARBA" id="ARBA00022989"/>
    </source>
</evidence>
<dbReference type="InterPro" id="IPR002076">
    <property type="entry name" value="ELO_fam"/>
</dbReference>
<feature type="transmembrane region" description="Helical" evidence="12">
    <location>
        <begin position="196"/>
        <end position="218"/>
    </location>
</feature>
<dbReference type="GO" id="GO:0009922">
    <property type="term" value="F:fatty acid elongase activity"/>
    <property type="evidence" value="ECO:0007669"/>
    <property type="project" value="UniProtKB-EC"/>
</dbReference>
<evidence type="ECO:0000313" key="14">
    <source>
        <dbReference type="Proteomes" id="UP000736335"/>
    </source>
</evidence>
<dbReference type="Pfam" id="PF01151">
    <property type="entry name" value="ELO"/>
    <property type="match status" value="1"/>
</dbReference>
<comment type="caution">
    <text evidence="13">The sequence shown here is derived from an EMBL/GenBank/DDBJ whole genome shotgun (WGS) entry which is preliminary data.</text>
</comment>
<dbReference type="OrthoDB" id="434092at2759"/>
<dbReference type="GO" id="GO:0005789">
    <property type="term" value="C:endoplasmic reticulum membrane"/>
    <property type="evidence" value="ECO:0007669"/>
    <property type="project" value="TreeGrafter"/>
</dbReference>
<evidence type="ECO:0000256" key="1">
    <source>
        <dbReference type="ARBA" id="ARBA00004141"/>
    </source>
</evidence>
<organism evidence="13 14">
    <name type="scientific">Thelephora terrestris</name>
    <dbReference type="NCBI Taxonomy" id="56493"/>
    <lineage>
        <taxon>Eukaryota</taxon>
        <taxon>Fungi</taxon>
        <taxon>Dikarya</taxon>
        <taxon>Basidiomycota</taxon>
        <taxon>Agaricomycotina</taxon>
        <taxon>Agaricomycetes</taxon>
        <taxon>Thelephorales</taxon>
        <taxon>Thelephoraceae</taxon>
        <taxon>Thelephora</taxon>
    </lineage>
</organism>
<feature type="transmembrane region" description="Helical" evidence="12">
    <location>
        <begin position="238"/>
        <end position="259"/>
    </location>
</feature>
<evidence type="ECO:0000256" key="11">
    <source>
        <dbReference type="ARBA" id="ARBA00047375"/>
    </source>
</evidence>
<comment type="catalytic activity">
    <reaction evidence="12">
        <text>an acyl-CoA + malonyl-CoA + H(+) = a 3-oxoacyl-CoA + CO2 + CoA</text>
        <dbReference type="Rhea" id="RHEA:50252"/>
        <dbReference type="ChEBI" id="CHEBI:15378"/>
        <dbReference type="ChEBI" id="CHEBI:16526"/>
        <dbReference type="ChEBI" id="CHEBI:57287"/>
        <dbReference type="ChEBI" id="CHEBI:57384"/>
        <dbReference type="ChEBI" id="CHEBI:58342"/>
        <dbReference type="ChEBI" id="CHEBI:90726"/>
    </reaction>
    <physiologicalReaction direction="left-to-right" evidence="12">
        <dbReference type="Rhea" id="RHEA:50253"/>
    </physiologicalReaction>
</comment>
<keyword evidence="10 12" id="KW-0275">Fatty acid biosynthesis</keyword>
<evidence type="ECO:0000256" key="2">
    <source>
        <dbReference type="ARBA" id="ARBA00007263"/>
    </source>
</evidence>
<keyword evidence="8 12" id="KW-0443">Lipid metabolism</keyword>
<dbReference type="EMBL" id="WIUZ02000006">
    <property type="protein sequence ID" value="KAF9785848.1"/>
    <property type="molecule type" value="Genomic_DNA"/>
</dbReference>
<evidence type="ECO:0000256" key="3">
    <source>
        <dbReference type="ARBA" id="ARBA00022516"/>
    </source>
</evidence>
<reference evidence="13" key="1">
    <citation type="journal article" date="2020" name="Nat. Commun.">
        <title>Large-scale genome sequencing of mycorrhizal fungi provides insights into the early evolution of symbiotic traits.</title>
        <authorList>
            <person name="Miyauchi S."/>
            <person name="Kiss E."/>
            <person name="Kuo A."/>
            <person name="Drula E."/>
            <person name="Kohler A."/>
            <person name="Sanchez-Garcia M."/>
            <person name="Morin E."/>
            <person name="Andreopoulos B."/>
            <person name="Barry K.W."/>
            <person name="Bonito G."/>
            <person name="Buee M."/>
            <person name="Carver A."/>
            <person name="Chen C."/>
            <person name="Cichocki N."/>
            <person name="Clum A."/>
            <person name="Culley D."/>
            <person name="Crous P.W."/>
            <person name="Fauchery L."/>
            <person name="Girlanda M."/>
            <person name="Hayes R.D."/>
            <person name="Keri Z."/>
            <person name="LaButti K."/>
            <person name="Lipzen A."/>
            <person name="Lombard V."/>
            <person name="Magnuson J."/>
            <person name="Maillard F."/>
            <person name="Murat C."/>
            <person name="Nolan M."/>
            <person name="Ohm R.A."/>
            <person name="Pangilinan J."/>
            <person name="Pereira M.F."/>
            <person name="Perotto S."/>
            <person name="Peter M."/>
            <person name="Pfister S."/>
            <person name="Riley R."/>
            <person name="Sitrit Y."/>
            <person name="Stielow J.B."/>
            <person name="Szollosi G."/>
            <person name="Zifcakova L."/>
            <person name="Stursova M."/>
            <person name="Spatafora J.W."/>
            <person name="Tedersoo L."/>
            <person name="Vaario L.M."/>
            <person name="Yamada A."/>
            <person name="Yan M."/>
            <person name="Wang P."/>
            <person name="Xu J."/>
            <person name="Bruns T."/>
            <person name="Baldrian P."/>
            <person name="Vilgalys R."/>
            <person name="Dunand C."/>
            <person name="Henrissat B."/>
            <person name="Grigoriev I.V."/>
            <person name="Hibbett D."/>
            <person name="Nagy L.G."/>
            <person name="Martin F.M."/>
        </authorList>
    </citation>
    <scope>NUCLEOTIDE SEQUENCE</scope>
    <source>
        <strain evidence="13">UH-Tt-Lm1</strain>
    </source>
</reference>
<proteinExistence type="inferred from homology"/>
<dbReference type="GO" id="GO:0034626">
    <property type="term" value="P:fatty acid elongation, polyunsaturated fatty acid"/>
    <property type="evidence" value="ECO:0007669"/>
    <property type="project" value="TreeGrafter"/>
</dbReference>
<dbReference type="GO" id="GO:0042761">
    <property type="term" value="P:very long-chain fatty acid biosynthetic process"/>
    <property type="evidence" value="ECO:0007669"/>
    <property type="project" value="TreeGrafter"/>
</dbReference>
<evidence type="ECO:0000256" key="10">
    <source>
        <dbReference type="ARBA" id="ARBA00023160"/>
    </source>
</evidence>
<comment type="similarity">
    <text evidence="2 12">Belongs to the ELO family.</text>
</comment>
<dbReference type="GO" id="GO:0034625">
    <property type="term" value="P:fatty acid elongation, monounsaturated fatty acid"/>
    <property type="evidence" value="ECO:0007669"/>
    <property type="project" value="TreeGrafter"/>
</dbReference>
<comment type="subcellular location">
    <subcellularLocation>
        <location evidence="1">Membrane</location>
        <topology evidence="1">Multi-pass membrane protein</topology>
    </subcellularLocation>
</comment>
<evidence type="ECO:0000313" key="13">
    <source>
        <dbReference type="EMBL" id="KAF9785848.1"/>
    </source>
</evidence>
<dbReference type="PROSITE" id="PS01188">
    <property type="entry name" value="ELO"/>
    <property type="match status" value="1"/>
</dbReference>
<dbReference type="InterPro" id="IPR030457">
    <property type="entry name" value="ELO_CS"/>
</dbReference>
<comment type="catalytic activity">
    <reaction evidence="11">
        <text>a very-long-chain acyl-CoA + malonyl-CoA + H(+) = a very-long-chain 3-oxoacyl-CoA + CO2 + CoA</text>
        <dbReference type="Rhea" id="RHEA:32727"/>
        <dbReference type="ChEBI" id="CHEBI:15378"/>
        <dbReference type="ChEBI" id="CHEBI:16526"/>
        <dbReference type="ChEBI" id="CHEBI:57287"/>
        <dbReference type="ChEBI" id="CHEBI:57384"/>
        <dbReference type="ChEBI" id="CHEBI:90725"/>
        <dbReference type="ChEBI" id="CHEBI:90736"/>
        <dbReference type="EC" id="2.3.1.199"/>
    </reaction>
</comment>
<accession>A0A9P6HFF3</accession>
<feature type="transmembrane region" description="Helical" evidence="12">
    <location>
        <begin position="31"/>
        <end position="49"/>
    </location>
</feature>
<dbReference type="GO" id="GO:0019367">
    <property type="term" value="P:fatty acid elongation, saturated fatty acid"/>
    <property type="evidence" value="ECO:0007669"/>
    <property type="project" value="TreeGrafter"/>
</dbReference>
<keyword evidence="14" id="KW-1185">Reference proteome</keyword>
<dbReference type="PANTHER" id="PTHR11157">
    <property type="entry name" value="FATTY ACID ACYL TRANSFERASE-RELATED"/>
    <property type="match status" value="1"/>
</dbReference>
<evidence type="ECO:0000256" key="5">
    <source>
        <dbReference type="ARBA" id="ARBA00022692"/>
    </source>
</evidence>
<keyword evidence="7 12" id="KW-1133">Transmembrane helix</keyword>
<evidence type="ECO:0000256" key="12">
    <source>
        <dbReference type="RuleBase" id="RU361115"/>
    </source>
</evidence>
<feature type="transmembrane region" description="Helical" evidence="12">
    <location>
        <begin position="163"/>
        <end position="184"/>
    </location>
</feature>
<dbReference type="GO" id="GO:0030148">
    <property type="term" value="P:sphingolipid biosynthetic process"/>
    <property type="evidence" value="ECO:0007669"/>
    <property type="project" value="TreeGrafter"/>
</dbReference>
<dbReference type="PANTHER" id="PTHR11157:SF134">
    <property type="entry name" value="ELONGATION OF FATTY ACIDS PROTEIN 1-RELATED"/>
    <property type="match status" value="1"/>
</dbReference>